<name>A0A6H5H5K8_9HEMI</name>
<proteinExistence type="predicted"/>
<dbReference type="EMBL" id="CADCXU010023324">
    <property type="protein sequence ID" value="CAB0010826.1"/>
    <property type="molecule type" value="Genomic_DNA"/>
</dbReference>
<reference evidence="1 2" key="1">
    <citation type="submission" date="2020-02" db="EMBL/GenBank/DDBJ databases">
        <authorList>
            <person name="Ferguson B K."/>
        </authorList>
    </citation>
    <scope>NUCLEOTIDE SEQUENCE [LARGE SCALE GENOMIC DNA]</scope>
</reference>
<dbReference type="AlphaFoldDB" id="A0A6H5H5K8"/>
<dbReference type="OrthoDB" id="27187at2759"/>
<organism evidence="1 2">
    <name type="scientific">Nesidiocoris tenuis</name>
    <dbReference type="NCBI Taxonomy" id="355587"/>
    <lineage>
        <taxon>Eukaryota</taxon>
        <taxon>Metazoa</taxon>
        <taxon>Ecdysozoa</taxon>
        <taxon>Arthropoda</taxon>
        <taxon>Hexapoda</taxon>
        <taxon>Insecta</taxon>
        <taxon>Pterygota</taxon>
        <taxon>Neoptera</taxon>
        <taxon>Paraneoptera</taxon>
        <taxon>Hemiptera</taxon>
        <taxon>Heteroptera</taxon>
        <taxon>Panheteroptera</taxon>
        <taxon>Cimicomorpha</taxon>
        <taxon>Miridae</taxon>
        <taxon>Dicyphina</taxon>
        <taxon>Nesidiocoris</taxon>
    </lineage>
</organism>
<protein>
    <submittedName>
        <fullName evidence="1">Uncharacterized protein</fullName>
    </submittedName>
</protein>
<feature type="non-terminal residue" evidence="1">
    <location>
        <position position="278"/>
    </location>
</feature>
<keyword evidence="2" id="KW-1185">Reference proteome</keyword>
<evidence type="ECO:0000313" key="1">
    <source>
        <dbReference type="EMBL" id="CAB0010826.1"/>
    </source>
</evidence>
<dbReference type="Proteomes" id="UP000479000">
    <property type="component" value="Unassembled WGS sequence"/>
</dbReference>
<sequence length="278" mass="31137">MKFRELLRQMSTNYLIDENVGVRCVPVIAGLFEKMVPSVKDRMAMLAEMVSDIREPLQQSEEPEVSRGSYHLRVAVKISRELLVINGIDHYLLSRILHMLEFEPDDARHSSELMTMLARGIKVRQNSIGVFARFECVRLNLITLLMSRSQINEALMTVTVVTSSVRVAVWFPEVTMIQEAVAMNRNRQDLRTADASSSGVNILLITPEKAIKLAANDFFRHHLGKGVNSKEAIGLRWKTVDGNCNAHYGRSASQNEIFEGAQTSVVTGGAHRKHCSSG</sequence>
<gene>
    <name evidence="1" type="ORF">NTEN_LOCUS15822</name>
</gene>
<accession>A0A6H5H5K8</accession>
<evidence type="ECO:0000313" key="2">
    <source>
        <dbReference type="Proteomes" id="UP000479000"/>
    </source>
</evidence>